<dbReference type="PROSITE" id="PS51352">
    <property type="entry name" value="THIOREDOXIN_2"/>
    <property type="match status" value="1"/>
</dbReference>
<organism evidence="2">
    <name type="scientific">Desertifilum tharense IPPAS B-1220</name>
    <dbReference type="NCBI Taxonomy" id="1781255"/>
    <lineage>
        <taxon>Bacteria</taxon>
        <taxon>Bacillati</taxon>
        <taxon>Cyanobacteriota</taxon>
        <taxon>Cyanophyceae</taxon>
        <taxon>Desertifilales</taxon>
        <taxon>Desertifilaceae</taxon>
        <taxon>Desertifilum</taxon>
    </lineage>
</organism>
<reference evidence="2" key="1">
    <citation type="submission" date="2016-09" db="EMBL/GenBank/DDBJ databases">
        <title>Draft genome of thermotolerant cyanobacterium Desertifilum sp. strain IPPAS B-1220.</title>
        <authorList>
            <person name="Sinetova M.A."/>
            <person name="Bolakhan K."/>
            <person name="Zayadan B.K."/>
            <person name="Mironov K.S."/>
            <person name="Ustinova V."/>
            <person name="Kupriyanova E.V."/>
            <person name="Sidorov R.A."/>
            <person name="Skrypnik A.N."/>
            <person name="Gogoleva N.E."/>
            <person name="Gogolev Y.V."/>
            <person name="Los D.A."/>
        </authorList>
    </citation>
    <scope>NUCLEOTIDE SEQUENCE [LARGE SCALE GENOMIC DNA]</scope>
    <source>
        <strain evidence="2">IPPAS B-1220</strain>
    </source>
</reference>
<sequence>MSLIEKTGAPIGSYAPDFELPGVDDTVHHLARYLEQYQIVGVVFLANHCPDVERYVGRLKQLQAEFQSQGLTLIGINANDAMQNPQESFEQMKVFATQQSLNFPYLRDVTQDVAHCFGAESTPEVFLLNHQGAICYRGGIDDSPEDPSAATQVYLQAAIAQLLAGKPVNPEIAPTTGCPITWRTP</sequence>
<dbReference type="RefSeq" id="WP_069967041.1">
    <property type="nucleotide sequence ID" value="NZ_CM124774.1"/>
</dbReference>
<dbReference type="InterPro" id="IPR013766">
    <property type="entry name" value="Thioredoxin_domain"/>
</dbReference>
<dbReference type="SUPFAM" id="SSF52833">
    <property type="entry name" value="Thioredoxin-like"/>
    <property type="match status" value="1"/>
</dbReference>
<dbReference type="PANTHER" id="PTHR43640:SF1">
    <property type="entry name" value="THIOREDOXIN-DEPENDENT PEROXIREDOXIN"/>
    <property type="match status" value="1"/>
</dbReference>
<dbReference type="InterPro" id="IPR036249">
    <property type="entry name" value="Thioredoxin-like_sf"/>
</dbReference>
<accession>A0A1E5QL30</accession>
<dbReference type="GO" id="GO:0016491">
    <property type="term" value="F:oxidoreductase activity"/>
    <property type="evidence" value="ECO:0007669"/>
    <property type="project" value="InterPro"/>
</dbReference>
<dbReference type="InterPro" id="IPR047262">
    <property type="entry name" value="PRX-like1"/>
</dbReference>
<dbReference type="GO" id="GO:0016209">
    <property type="term" value="F:antioxidant activity"/>
    <property type="evidence" value="ECO:0007669"/>
    <property type="project" value="InterPro"/>
</dbReference>
<protein>
    <submittedName>
        <fullName evidence="2">Alkyl hydroperoxide reductase</fullName>
    </submittedName>
</protein>
<comment type="caution">
    <text evidence="2">The sequence shown here is derived from an EMBL/GenBank/DDBJ whole genome shotgun (WGS) entry which is preliminary data.</text>
</comment>
<dbReference type="AlphaFoldDB" id="A0A1E5QL30"/>
<evidence type="ECO:0000259" key="1">
    <source>
        <dbReference type="PROSITE" id="PS51352"/>
    </source>
</evidence>
<dbReference type="OrthoDB" id="9809746at2"/>
<feature type="domain" description="Thioredoxin" evidence="1">
    <location>
        <begin position="9"/>
        <end position="164"/>
    </location>
</feature>
<dbReference type="InterPro" id="IPR000866">
    <property type="entry name" value="AhpC/TSA"/>
</dbReference>
<dbReference type="PANTHER" id="PTHR43640">
    <property type="entry name" value="OS07G0260300 PROTEIN"/>
    <property type="match status" value="1"/>
</dbReference>
<dbReference type="EMBL" id="MJGC01000052">
    <property type="protein sequence ID" value="OEJ75311.1"/>
    <property type="molecule type" value="Genomic_DNA"/>
</dbReference>
<proteinExistence type="predicted"/>
<dbReference type="Gene3D" id="3.40.30.10">
    <property type="entry name" value="Glutaredoxin"/>
    <property type="match status" value="1"/>
</dbReference>
<dbReference type="STRING" id="1781255.BH720_09950"/>
<dbReference type="Pfam" id="PF00578">
    <property type="entry name" value="AhpC-TSA"/>
    <property type="match status" value="1"/>
</dbReference>
<evidence type="ECO:0000313" key="2">
    <source>
        <dbReference type="EMBL" id="OEJ75311.1"/>
    </source>
</evidence>
<name>A0A1E5QL30_9CYAN</name>
<gene>
    <name evidence="2" type="ORF">BH720_09950</name>
</gene>
<dbReference type="CDD" id="cd02969">
    <property type="entry name" value="PRX_like1"/>
    <property type="match status" value="1"/>
</dbReference>